<dbReference type="STRING" id="109376.A0A0D3CEI6"/>
<protein>
    <submittedName>
        <fullName evidence="1">Uncharacterized protein</fullName>
    </submittedName>
</protein>
<accession>A0A0D3CEI6</accession>
<organism evidence="1 2">
    <name type="scientific">Brassica oleracea var. oleracea</name>
    <dbReference type="NCBI Taxonomy" id="109376"/>
    <lineage>
        <taxon>Eukaryota</taxon>
        <taxon>Viridiplantae</taxon>
        <taxon>Streptophyta</taxon>
        <taxon>Embryophyta</taxon>
        <taxon>Tracheophyta</taxon>
        <taxon>Spermatophyta</taxon>
        <taxon>Magnoliopsida</taxon>
        <taxon>eudicotyledons</taxon>
        <taxon>Gunneridae</taxon>
        <taxon>Pentapetalae</taxon>
        <taxon>rosids</taxon>
        <taxon>malvids</taxon>
        <taxon>Brassicales</taxon>
        <taxon>Brassicaceae</taxon>
        <taxon>Brassiceae</taxon>
        <taxon>Brassica</taxon>
    </lineage>
</organism>
<dbReference type="AlphaFoldDB" id="A0A0D3CEI6"/>
<dbReference type="Gramene" id="Bo5g059750.1">
    <property type="protein sequence ID" value="Bo5g059750.1"/>
    <property type="gene ID" value="Bo5g059750"/>
</dbReference>
<dbReference type="eggNOG" id="KOG3707">
    <property type="taxonomic scope" value="Eukaryota"/>
</dbReference>
<proteinExistence type="predicted"/>
<sequence>MGHFIELGPWTFVDPLSSCVPESHCTGFGNGVKSYFTLDIPLPHKNSDGYIPHLGDELGYPLEVRKHNVNQKQQAKKQPLRSKLMNYARGRSYTLSPVYEAATRTIDENAPTTTTKADTEEVDSREVVLPGLNLLYVGSELHPFDIGACLQARQLVAQIADATDASAILSP</sequence>
<evidence type="ECO:0000313" key="2">
    <source>
        <dbReference type="Proteomes" id="UP000032141"/>
    </source>
</evidence>
<name>A0A0D3CEI6_BRAOL</name>
<reference evidence="1 2" key="1">
    <citation type="journal article" date="2014" name="Genome Biol.">
        <title>Transcriptome and methylome profiling reveals relics of genome dominance in the mesopolyploid Brassica oleracea.</title>
        <authorList>
            <person name="Parkin I.A."/>
            <person name="Koh C."/>
            <person name="Tang H."/>
            <person name="Robinson S.J."/>
            <person name="Kagale S."/>
            <person name="Clarke W.E."/>
            <person name="Town C.D."/>
            <person name="Nixon J."/>
            <person name="Krishnakumar V."/>
            <person name="Bidwell S.L."/>
            <person name="Denoeud F."/>
            <person name="Belcram H."/>
            <person name="Links M.G."/>
            <person name="Just J."/>
            <person name="Clarke C."/>
            <person name="Bender T."/>
            <person name="Huebert T."/>
            <person name="Mason A.S."/>
            <person name="Pires J.C."/>
            <person name="Barker G."/>
            <person name="Moore J."/>
            <person name="Walley P.G."/>
            <person name="Manoli S."/>
            <person name="Batley J."/>
            <person name="Edwards D."/>
            <person name="Nelson M.N."/>
            <person name="Wang X."/>
            <person name="Paterson A.H."/>
            <person name="King G."/>
            <person name="Bancroft I."/>
            <person name="Chalhoub B."/>
            <person name="Sharpe A.G."/>
        </authorList>
    </citation>
    <scope>NUCLEOTIDE SEQUENCE</scope>
    <source>
        <strain evidence="1 2">cv. TO1000</strain>
    </source>
</reference>
<evidence type="ECO:0000313" key="1">
    <source>
        <dbReference type="EnsemblPlants" id="Bo5g059750.1"/>
    </source>
</evidence>
<dbReference type="Proteomes" id="UP000032141">
    <property type="component" value="Chromosome C5"/>
</dbReference>
<keyword evidence="2" id="KW-1185">Reference proteome</keyword>
<reference evidence="1" key="2">
    <citation type="submission" date="2015-03" db="UniProtKB">
        <authorList>
            <consortium name="EnsemblPlants"/>
        </authorList>
    </citation>
    <scope>IDENTIFICATION</scope>
</reference>
<dbReference type="EnsemblPlants" id="Bo5g059750.1">
    <property type="protein sequence ID" value="Bo5g059750.1"/>
    <property type="gene ID" value="Bo5g059750"/>
</dbReference>
<dbReference type="HOGENOM" id="CLU_1565049_0_0_1"/>